<dbReference type="Proteomes" id="UP000318834">
    <property type="component" value="Unassembled WGS sequence"/>
</dbReference>
<gene>
    <name evidence="10" type="ORF">E6H05_10605</name>
</gene>
<evidence type="ECO:0000259" key="7">
    <source>
        <dbReference type="Pfam" id="PF00441"/>
    </source>
</evidence>
<evidence type="ECO:0000256" key="1">
    <source>
        <dbReference type="ARBA" id="ARBA00001974"/>
    </source>
</evidence>
<evidence type="ECO:0000256" key="3">
    <source>
        <dbReference type="ARBA" id="ARBA00022630"/>
    </source>
</evidence>
<organism evidence="10 11">
    <name type="scientific">Candidatus Segetimicrobium genomatis</name>
    <dbReference type="NCBI Taxonomy" id="2569760"/>
    <lineage>
        <taxon>Bacteria</taxon>
        <taxon>Bacillati</taxon>
        <taxon>Candidatus Sysuimicrobiota</taxon>
        <taxon>Candidatus Sysuimicrobiia</taxon>
        <taxon>Candidatus Sysuimicrobiales</taxon>
        <taxon>Candidatus Segetimicrobiaceae</taxon>
        <taxon>Candidatus Segetimicrobium</taxon>
    </lineage>
</organism>
<dbReference type="Gene3D" id="1.20.140.10">
    <property type="entry name" value="Butyryl-CoA Dehydrogenase, subunit A, domain 3"/>
    <property type="match status" value="1"/>
</dbReference>
<dbReference type="InterPro" id="IPR006089">
    <property type="entry name" value="Acyl-CoA_DH_CS"/>
</dbReference>
<evidence type="ECO:0000313" key="10">
    <source>
        <dbReference type="EMBL" id="TMI72876.1"/>
    </source>
</evidence>
<dbReference type="InterPro" id="IPR037069">
    <property type="entry name" value="AcylCoA_DH/ox_N_sf"/>
</dbReference>
<dbReference type="GO" id="GO:0050660">
    <property type="term" value="F:flavin adenine dinucleotide binding"/>
    <property type="evidence" value="ECO:0007669"/>
    <property type="project" value="InterPro"/>
</dbReference>
<comment type="cofactor">
    <cofactor evidence="1 6">
        <name>FAD</name>
        <dbReference type="ChEBI" id="CHEBI:57692"/>
    </cofactor>
</comment>
<dbReference type="Pfam" id="PF02771">
    <property type="entry name" value="Acyl-CoA_dh_N"/>
    <property type="match status" value="1"/>
</dbReference>
<dbReference type="EMBL" id="VBAP01000078">
    <property type="protein sequence ID" value="TMI72876.1"/>
    <property type="molecule type" value="Genomic_DNA"/>
</dbReference>
<comment type="similarity">
    <text evidence="2 6">Belongs to the acyl-CoA dehydrogenase family.</text>
</comment>
<reference evidence="10 11" key="1">
    <citation type="journal article" date="2019" name="Nat. Microbiol.">
        <title>Mediterranean grassland soil C-N compound turnover is dependent on rainfall and depth, and is mediated by genomically divergent microorganisms.</title>
        <authorList>
            <person name="Diamond S."/>
            <person name="Andeer P.F."/>
            <person name="Li Z."/>
            <person name="Crits-Christoph A."/>
            <person name="Burstein D."/>
            <person name="Anantharaman K."/>
            <person name="Lane K.R."/>
            <person name="Thomas B.C."/>
            <person name="Pan C."/>
            <person name="Northen T.R."/>
            <person name="Banfield J.F."/>
        </authorList>
    </citation>
    <scope>NUCLEOTIDE SEQUENCE [LARGE SCALE GENOMIC DNA]</scope>
    <source>
        <strain evidence="10">NP_8</strain>
    </source>
</reference>
<evidence type="ECO:0000256" key="5">
    <source>
        <dbReference type="ARBA" id="ARBA00023002"/>
    </source>
</evidence>
<keyword evidence="4 6" id="KW-0274">FAD</keyword>
<dbReference type="Pfam" id="PF00441">
    <property type="entry name" value="Acyl-CoA_dh_1"/>
    <property type="match status" value="1"/>
</dbReference>
<keyword evidence="3 6" id="KW-0285">Flavoprotein</keyword>
<dbReference type="AlphaFoldDB" id="A0A537IQG0"/>
<feature type="domain" description="Acyl-CoA dehydrogenase/oxidase C-terminal" evidence="7">
    <location>
        <begin position="233"/>
        <end position="376"/>
    </location>
</feature>
<dbReference type="Pfam" id="PF02770">
    <property type="entry name" value="Acyl-CoA_dh_M"/>
    <property type="match status" value="1"/>
</dbReference>
<dbReference type="FunFam" id="1.20.140.10:FF:000011">
    <property type="entry name" value="Medium-chain specific acyl-CoA dehydrogenase, mitochondrial"/>
    <property type="match status" value="1"/>
</dbReference>
<dbReference type="PROSITE" id="PS00072">
    <property type="entry name" value="ACYL_COA_DH_1"/>
    <property type="match status" value="1"/>
</dbReference>
<sequence length="401" mass="44604">MNFELADHQVAAQRLVREFAQAEVAPRIRELDRAQQFDRSILGKMGELGILGLCIPERYGGAGMDYISLGLACEELEYVDTSLRVIMSVHLGLNSLSVLSWGTEEQRRRFLLPQARGAKIAAYGLTEPAAGSDAVGIQATAVRDGRHYVLNGEKTWMSLADIADHFLVFAWTDAVKQKQRDHGGLSAFLVTREMKGVTTSTIHGKLGIRAGNTGSIVMDEVRVPEDHRLGQEGEGFHIAMFALDQGRYTVAAGATGLIRACLDSSTRYARERRAFGRPIGEHQLVKEMIARMARDYEVSRLLYLRAGWMKNQGMRNTRETSLAKWHATVASEQAAGDAVEVHGAYGYSDEYPVERFFRNAKGAVIYEGTREIHTLLQADYALGAREDKPTRVTLPKWPFNE</sequence>
<dbReference type="Gene3D" id="1.10.540.10">
    <property type="entry name" value="Acyl-CoA dehydrogenase/oxidase, N-terminal domain"/>
    <property type="match status" value="1"/>
</dbReference>
<keyword evidence="5 6" id="KW-0560">Oxidoreductase</keyword>
<evidence type="ECO:0000256" key="6">
    <source>
        <dbReference type="RuleBase" id="RU362125"/>
    </source>
</evidence>
<evidence type="ECO:0000259" key="9">
    <source>
        <dbReference type="Pfam" id="PF02771"/>
    </source>
</evidence>
<evidence type="ECO:0000259" key="8">
    <source>
        <dbReference type="Pfam" id="PF02770"/>
    </source>
</evidence>
<dbReference type="FunFam" id="2.40.110.10:FF:000002">
    <property type="entry name" value="Acyl-CoA dehydrogenase fadE12"/>
    <property type="match status" value="1"/>
</dbReference>
<proteinExistence type="inferred from homology"/>
<dbReference type="InterPro" id="IPR013786">
    <property type="entry name" value="AcylCoA_DH/ox_N"/>
</dbReference>
<dbReference type="InterPro" id="IPR006091">
    <property type="entry name" value="Acyl-CoA_Oxase/DH_mid-dom"/>
</dbReference>
<dbReference type="InterPro" id="IPR036250">
    <property type="entry name" value="AcylCo_DH-like_C"/>
</dbReference>
<evidence type="ECO:0000313" key="11">
    <source>
        <dbReference type="Proteomes" id="UP000318834"/>
    </source>
</evidence>
<dbReference type="PANTHER" id="PTHR43884:SF12">
    <property type="entry name" value="ISOVALERYL-COA DEHYDROGENASE, MITOCHONDRIAL-RELATED"/>
    <property type="match status" value="1"/>
</dbReference>
<feature type="domain" description="Acyl-CoA dehydrogenase/oxidase N-terminal" evidence="9">
    <location>
        <begin position="7"/>
        <end position="117"/>
    </location>
</feature>
<dbReference type="PANTHER" id="PTHR43884">
    <property type="entry name" value="ACYL-COA DEHYDROGENASE"/>
    <property type="match status" value="1"/>
</dbReference>
<dbReference type="FunFam" id="1.10.540.10:FF:000002">
    <property type="entry name" value="Acyl-CoA dehydrogenase FadE19"/>
    <property type="match status" value="1"/>
</dbReference>
<dbReference type="SUPFAM" id="SSF47203">
    <property type="entry name" value="Acyl-CoA dehydrogenase C-terminal domain-like"/>
    <property type="match status" value="1"/>
</dbReference>
<dbReference type="InterPro" id="IPR046373">
    <property type="entry name" value="Acyl-CoA_Oxase/DH_mid-dom_sf"/>
</dbReference>
<dbReference type="GO" id="GO:0003995">
    <property type="term" value="F:acyl-CoA dehydrogenase activity"/>
    <property type="evidence" value="ECO:0007669"/>
    <property type="project" value="InterPro"/>
</dbReference>
<comment type="caution">
    <text evidence="10">The sequence shown here is derived from an EMBL/GenBank/DDBJ whole genome shotgun (WGS) entry which is preliminary data.</text>
</comment>
<dbReference type="InterPro" id="IPR009100">
    <property type="entry name" value="AcylCoA_DH/oxidase_NM_dom_sf"/>
</dbReference>
<dbReference type="Gene3D" id="2.40.110.10">
    <property type="entry name" value="Butyryl-CoA Dehydrogenase, subunit A, domain 2"/>
    <property type="match status" value="1"/>
</dbReference>
<dbReference type="InterPro" id="IPR009075">
    <property type="entry name" value="AcylCo_DH/oxidase_C"/>
</dbReference>
<accession>A0A537IQG0</accession>
<evidence type="ECO:0000256" key="2">
    <source>
        <dbReference type="ARBA" id="ARBA00009347"/>
    </source>
</evidence>
<name>A0A537IQG0_9BACT</name>
<feature type="domain" description="Acyl-CoA oxidase/dehydrogenase middle" evidence="8">
    <location>
        <begin position="122"/>
        <end position="221"/>
    </location>
</feature>
<evidence type="ECO:0000256" key="4">
    <source>
        <dbReference type="ARBA" id="ARBA00022827"/>
    </source>
</evidence>
<dbReference type="SUPFAM" id="SSF56645">
    <property type="entry name" value="Acyl-CoA dehydrogenase NM domain-like"/>
    <property type="match status" value="1"/>
</dbReference>
<protein>
    <submittedName>
        <fullName evidence="10">Butyryl-CoA dehydrogenase</fullName>
    </submittedName>
</protein>